<evidence type="ECO:0000259" key="3">
    <source>
        <dbReference type="Pfam" id="PF09073"/>
    </source>
</evidence>
<dbReference type="GO" id="GO:0030490">
    <property type="term" value="P:maturation of SSU-rRNA"/>
    <property type="evidence" value="ECO:0007669"/>
    <property type="project" value="TreeGrafter"/>
</dbReference>
<feature type="domain" description="Bud22" evidence="3">
    <location>
        <begin position="285"/>
        <end position="518"/>
    </location>
</feature>
<accession>A0AA39ZDF9</accession>
<organism evidence="4 5">
    <name type="scientific">Cercophora samala</name>
    <dbReference type="NCBI Taxonomy" id="330535"/>
    <lineage>
        <taxon>Eukaryota</taxon>
        <taxon>Fungi</taxon>
        <taxon>Dikarya</taxon>
        <taxon>Ascomycota</taxon>
        <taxon>Pezizomycotina</taxon>
        <taxon>Sordariomycetes</taxon>
        <taxon>Sordariomycetidae</taxon>
        <taxon>Sordariales</taxon>
        <taxon>Lasiosphaeriaceae</taxon>
        <taxon>Cercophora</taxon>
    </lineage>
</organism>
<comment type="caution">
    <text evidence="4">The sequence shown here is derived from an EMBL/GenBank/DDBJ whole genome shotgun (WGS) entry which is preliminary data.</text>
</comment>
<name>A0AA39ZDF9_9PEZI</name>
<evidence type="ECO:0000256" key="2">
    <source>
        <dbReference type="SAM" id="MobiDB-lite"/>
    </source>
</evidence>
<protein>
    <submittedName>
        <fullName evidence="4">BUD22-domain-containing protein</fullName>
    </submittedName>
</protein>
<dbReference type="EMBL" id="JAULSY010000056">
    <property type="protein sequence ID" value="KAK0668470.1"/>
    <property type="molecule type" value="Genomic_DNA"/>
</dbReference>
<feature type="compositionally biased region" description="Basic and acidic residues" evidence="2">
    <location>
        <begin position="157"/>
        <end position="218"/>
    </location>
</feature>
<feature type="compositionally biased region" description="Basic and acidic residues" evidence="2">
    <location>
        <begin position="472"/>
        <end position="500"/>
    </location>
</feature>
<sequence>MVKRKRGDDDSSLSVSAVFFKHRDEVFRAIKNAKGRERQRQSKRLKDAKSTPDKKARVQKEIVVLNSLDLHQTAHAHLCSSLLRFKNIAEHEKLPNEIKGGVPKPELTEEERAALHNVTSALYSYAGVKEVVAKALEDVCKALGVPVPEKKAKGKKEKLEDKEEVKEKPEVKKAAEDKTVTKEKAEKKDKKEKDKKEKNEKKDKKEKDTEQKKPKELPVADEDEEEDVDINYGEDVDETVVSRMADLLGSSSEDEEDEEEKLKLAKRQSKTKKPLPKELDPMEITSDEEGGDEADSEDDDDSDDDLDPMQITDDEADEEKDGEASEDEFGGFSDSNQSSASDSDSEEEEEDQQSDASSSALSPPPKKSKRAAKVEVNGSTFLPSLMGGYISGSESASDVDLAPTRKNRRGQRARQAIWEKKFKEQAKHLKKQQEKRDSGWDLKRGAVDGDNKPWKKGIKNPFKATGANDVAVKSEEEPKKDRKRDDLGTLHPSWEARRLAKEKEKLTAPFEGKKITFD</sequence>
<feature type="compositionally biased region" description="Acidic residues" evidence="2">
    <location>
        <begin position="343"/>
        <end position="353"/>
    </location>
</feature>
<dbReference type="Proteomes" id="UP001174997">
    <property type="component" value="Unassembled WGS sequence"/>
</dbReference>
<reference evidence="4" key="1">
    <citation type="submission" date="2023-06" db="EMBL/GenBank/DDBJ databases">
        <title>Genome-scale phylogeny and comparative genomics of the fungal order Sordariales.</title>
        <authorList>
            <consortium name="Lawrence Berkeley National Laboratory"/>
            <person name="Hensen N."/>
            <person name="Bonometti L."/>
            <person name="Westerberg I."/>
            <person name="Brannstrom I.O."/>
            <person name="Guillou S."/>
            <person name="Cros-Aarteil S."/>
            <person name="Calhoun S."/>
            <person name="Haridas S."/>
            <person name="Kuo A."/>
            <person name="Mondo S."/>
            <person name="Pangilinan J."/>
            <person name="Riley R."/>
            <person name="Labutti K."/>
            <person name="Andreopoulos B."/>
            <person name="Lipzen A."/>
            <person name="Chen C."/>
            <person name="Yanf M."/>
            <person name="Daum C."/>
            <person name="Ng V."/>
            <person name="Clum A."/>
            <person name="Steindorff A."/>
            <person name="Ohm R."/>
            <person name="Martin F."/>
            <person name="Silar P."/>
            <person name="Natvig D."/>
            <person name="Lalanne C."/>
            <person name="Gautier V."/>
            <person name="Ament-Velasquez S.L."/>
            <person name="Kruys A."/>
            <person name="Hutchinson M.I."/>
            <person name="Powell A.J."/>
            <person name="Barry K."/>
            <person name="Miller A.N."/>
            <person name="Grigoriev I.V."/>
            <person name="Debuchy R."/>
            <person name="Gladieux P."/>
            <person name="Thoren M.H."/>
            <person name="Johannesson H."/>
        </authorList>
    </citation>
    <scope>NUCLEOTIDE SEQUENCE</scope>
    <source>
        <strain evidence="4">CBS 307.81</strain>
    </source>
</reference>
<keyword evidence="1" id="KW-0175">Coiled coil</keyword>
<evidence type="ECO:0000256" key="1">
    <source>
        <dbReference type="ARBA" id="ARBA00023054"/>
    </source>
</evidence>
<feature type="region of interest" description="Disordered" evidence="2">
    <location>
        <begin position="149"/>
        <end position="500"/>
    </location>
</feature>
<dbReference type="PANTHER" id="PTHR23325:SF1">
    <property type="entry name" value="SERUM RESPONSE FACTOR-BINDING PROTEIN 1"/>
    <property type="match status" value="1"/>
</dbReference>
<dbReference type="PANTHER" id="PTHR23325">
    <property type="entry name" value="SERUM RESPONSE FACTOR-BINDING"/>
    <property type="match status" value="1"/>
</dbReference>
<proteinExistence type="predicted"/>
<feature type="compositionally biased region" description="Basic and acidic residues" evidence="2">
    <location>
        <begin position="417"/>
        <end position="453"/>
    </location>
</feature>
<dbReference type="AlphaFoldDB" id="A0AA39ZDF9"/>
<feature type="compositionally biased region" description="Acidic residues" evidence="2">
    <location>
        <begin position="285"/>
        <end position="329"/>
    </location>
</feature>
<evidence type="ECO:0000313" key="5">
    <source>
        <dbReference type="Proteomes" id="UP001174997"/>
    </source>
</evidence>
<keyword evidence="5" id="KW-1185">Reference proteome</keyword>
<dbReference type="InterPro" id="IPR015158">
    <property type="entry name" value="Bud22_dom"/>
</dbReference>
<feature type="domain" description="Bud22" evidence="3">
    <location>
        <begin position="24"/>
        <end position="273"/>
    </location>
</feature>
<dbReference type="GO" id="GO:0005634">
    <property type="term" value="C:nucleus"/>
    <property type="evidence" value="ECO:0007669"/>
    <property type="project" value="TreeGrafter"/>
</dbReference>
<gene>
    <name evidence="4" type="ORF">QBC41DRAFT_252067</name>
</gene>
<feature type="compositionally biased region" description="Basic residues" evidence="2">
    <location>
        <begin position="264"/>
        <end position="274"/>
    </location>
</feature>
<evidence type="ECO:0000313" key="4">
    <source>
        <dbReference type="EMBL" id="KAK0668470.1"/>
    </source>
</evidence>
<dbReference type="Pfam" id="PF09073">
    <property type="entry name" value="BUD22"/>
    <property type="match status" value="2"/>
</dbReference>
<feature type="compositionally biased region" description="Low complexity" evidence="2">
    <location>
        <begin position="333"/>
        <end position="342"/>
    </location>
</feature>
<dbReference type="InterPro" id="IPR037393">
    <property type="entry name" value="Bud22/SRFB1"/>
</dbReference>
<feature type="compositionally biased region" description="Acidic residues" evidence="2">
    <location>
        <begin position="219"/>
        <end position="238"/>
    </location>
</feature>
<feature type="region of interest" description="Disordered" evidence="2">
    <location>
        <begin position="30"/>
        <end position="55"/>
    </location>
</feature>
<dbReference type="GO" id="GO:0030686">
    <property type="term" value="C:90S preribosome"/>
    <property type="evidence" value="ECO:0007669"/>
    <property type="project" value="TreeGrafter"/>
</dbReference>